<dbReference type="PRINTS" id="PR00463">
    <property type="entry name" value="EP450I"/>
</dbReference>
<accession>A0A8H4XHN0</accession>
<dbReference type="SUPFAM" id="SSF48264">
    <property type="entry name" value="Cytochrome P450"/>
    <property type="match status" value="1"/>
</dbReference>
<organism evidence="8 9">
    <name type="scientific">Fusarium zealandicum</name>
    <dbReference type="NCBI Taxonomy" id="1053134"/>
    <lineage>
        <taxon>Eukaryota</taxon>
        <taxon>Fungi</taxon>
        <taxon>Dikarya</taxon>
        <taxon>Ascomycota</taxon>
        <taxon>Pezizomycotina</taxon>
        <taxon>Sordariomycetes</taxon>
        <taxon>Hypocreomycetidae</taxon>
        <taxon>Hypocreales</taxon>
        <taxon>Nectriaceae</taxon>
        <taxon>Fusarium</taxon>
        <taxon>Fusarium staphyleae species complex</taxon>
    </lineage>
</organism>
<evidence type="ECO:0000256" key="3">
    <source>
        <dbReference type="ARBA" id="ARBA00022723"/>
    </source>
</evidence>
<feature type="binding site" description="axial binding residue" evidence="5">
    <location>
        <position position="440"/>
    </location>
    <ligand>
        <name>heme</name>
        <dbReference type="ChEBI" id="CHEBI:30413"/>
    </ligand>
    <ligandPart>
        <name>Fe</name>
        <dbReference type="ChEBI" id="CHEBI:18248"/>
    </ligandPart>
</feature>
<keyword evidence="9" id="KW-1185">Reference proteome</keyword>
<dbReference type="PROSITE" id="PS00086">
    <property type="entry name" value="CYTOCHROME_P450"/>
    <property type="match status" value="1"/>
</dbReference>
<keyword evidence="7" id="KW-0812">Transmembrane</keyword>
<comment type="cofactor">
    <cofactor evidence="1 5">
        <name>heme</name>
        <dbReference type="ChEBI" id="CHEBI:30413"/>
    </cofactor>
</comment>
<name>A0A8H4XHN0_9HYPO</name>
<keyword evidence="6" id="KW-0503">Monooxygenase</keyword>
<dbReference type="PRINTS" id="PR00385">
    <property type="entry name" value="P450"/>
</dbReference>
<dbReference type="InterPro" id="IPR036396">
    <property type="entry name" value="Cyt_P450_sf"/>
</dbReference>
<comment type="similarity">
    <text evidence="6">Belongs to the cytochrome P450 family.</text>
</comment>
<evidence type="ECO:0000256" key="6">
    <source>
        <dbReference type="RuleBase" id="RU000461"/>
    </source>
</evidence>
<evidence type="ECO:0000256" key="2">
    <source>
        <dbReference type="ARBA" id="ARBA00022617"/>
    </source>
</evidence>
<dbReference type="Pfam" id="PF00067">
    <property type="entry name" value="p450"/>
    <property type="match status" value="1"/>
</dbReference>
<evidence type="ECO:0000256" key="7">
    <source>
        <dbReference type="SAM" id="Phobius"/>
    </source>
</evidence>
<keyword evidence="2 5" id="KW-0349">Heme</keyword>
<evidence type="ECO:0000256" key="5">
    <source>
        <dbReference type="PIRSR" id="PIRSR602401-1"/>
    </source>
</evidence>
<dbReference type="InterPro" id="IPR001128">
    <property type="entry name" value="Cyt_P450"/>
</dbReference>
<protein>
    <recommendedName>
        <fullName evidence="10">Cytochrome P450</fullName>
    </recommendedName>
</protein>
<dbReference type="EMBL" id="JABEYC010000720">
    <property type="protein sequence ID" value="KAF4974682.1"/>
    <property type="molecule type" value="Genomic_DNA"/>
</dbReference>
<comment type="caution">
    <text evidence="8">The sequence shown here is derived from an EMBL/GenBank/DDBJ whole genome shotgun (WGS) entry which is preliminary data.</text>
</comment>
<reference evidence="8" key="1">
    <citation type="journal article" date="2020" name="BMC Genomics">
        <title>Correction to: Identification and distribution of gene clusters required for synthesis of sphingolipid metabolism inhibitors in diverse species of the filamentous fungus Fusarium.</title>
        <authorList>
            <person name="Kim H.S."/>
            <person name="Lohmar J.M."/>
            <person name="Busman M."/>
            <person name="Brown D.W."/>
            <person name="Naumann T.A."/>
            <person name="Divon H.H."/>
            <person name="Lysoe E."/>
            <person name="Uhlig S."/>
            <person name="Proctor R.H."/>
        </authorList>
    </citation>
    <scope>NUCLEOTIDE SEQUENCE</scope>
    <source>
        <strain evidence="8">NRRL 22465</strain>
    </source>
</reference>
<dbReference type="PANTHER" id="PTHR24305">
    <property type="entry name" value="CYTOCHROME P450"/>
    <property type="match status" value="1"/>
</dbReference>
<dbReference type="InterPro" id="IPR050121">
    <property type="entry name" value="Cytochrome_P450_monoxygenase"/>
</dbReference>
<dbReference type="InterPro" id="IPR002401">
    <property type="entry name" value="Cyt_P450_E_grp-I"/>
</dbReference>
<proteinExistence type="inferred from homology"/>
<evidence type="ECO:0000256" key="1">
    <source>
        <dbReference type="ARBA" id="ARBA00001971"/>
    </source>
</evidence>
<keyword evidence="7" id="KW-1133">Transmembrane helix</keyword>
<dbReference type="AlphaFoldDB" id="A0A8H4XHN0"/>
<dbReference type="GO" id="GO:0020037">
    <property type="term" value="F:heme binding"/>
    <property type="evidence" value="ECO:0007669"/>
    <property type="project" value="InterPro"/>
</dbReference>
<keyword evidence="4 5" id="KW-0408">Iron</keyword>
<dbReference type="Gene3D" id="1.10.630.10">
    <property type="entry name" value="Cytochrome P450"/>
    <property type="match status" value="1"/>
</dbReference>
<dbReference type="InterPro" id="IPR017972">
    <property type="entry name" value="Cyt_P450_CS"/>
</dbReference>
<keyword evidence="7" id="KW-0472">Membrane</keyword>
<dbReference type="Proteomes" id="UP000635477">
    <property type="component" value="Unassembled WGS sequence"/>
</dbReference>
<evidence type="ECO:0008006" key="10">
    <source>
        <dbReference type="Google" id="ProtNLM"/>
    </source>
</evidence>
<gene>
    <name evidence="8" type="ORF">FZEAL_8440</name>
</gene>
<feature type="transmembrane region" description="Helical" evidence="7">
    <location>
        <begin position="20"/>
        <end position="41"/>
    </location>
</feature>
<dbReference type="GO" id="GO:0004497">
    <property type="term" value="F:monooxygenase activity"/>
    <property type="evidence" value="ECO:0007669"/>
    <property type="project" value="UniProtKB-KW"/>
</dbReference>
<dbReference type="GO" id="GO:0016705">
    <property type="term" value="F:oxidoreductase activity, acting on paired donors, with incorporation or reduction of molecular oxygen"/>
    <property type="evidence" value="ECO:0007669"/>
    <property type="project" value="InterPro"/>
</dbReference>
<dbReference type="GO" id="GO:0005506">
    <property type="term" value="F:iron ion binding"/>
    <property type="evidence" value="ECO:0007669"/>
    <property type="project" value="InterPro"/>
</dbReference>
<evidence type="ECO:0000313" key="9">
    <source>
        <dbReference type="Proteomes" id="UP000635477"/>
    </source>
</evidence>
<keyword evidence="6" id="KW-0560">Oxidoreductase</keyword>
<sequence>MASSSVAEFLRTSQGLSGRTISGVALAVALYCLCTVIYRLYFHPLAKHPGPLLAKVTKWYMAYFMFQGRATQKRYELFVKYGEVTRVAPNELQFCDLKSVKEIYGQGSTMPIKDAEFYNPFSVSGHPNILSSSEKTEHSRIRRLLSHAFSYKNVLNFEPRVISKVEQFIQIIGKTESPIDIYHTIHHLYLDTISDLSFDQSFGCLQGHIVDEATAAEKTLMITAMKGQLPFIEWVPLEFIRDAVKARPRIIKFATACVQDLRSRILNGKASDTSLLERMMKSNDKGDSLSEAELVENAIIFLQAGAGTSHLTLIYLMWHVHQNPQVLERLVREIRTTFPDTSVFPDFKTLDALPYLETVWNEVLRLRAPLAGNLPRISPGKNIGGEYVPEGVNVSNMSYCTHRHASIFPDPLKFDPDRWCDPTPEMKTMLRPFSIGPRSCIGMHLAKLQVYLTVAAIYQRYDVSIDSSMSEEMMQVEDRGILLPQKKEFRVKFKPRQ</sequence>
<dbReference type="PANTHER" id="PTHR24305:SF234">
    <property type="entry name" value="CYTOCHROME P450"/>
    <property type="match status" value="1"/>
</dbReference>
<keyword evidence="3 5" id="KW-0479">Metal-binding</keyword>
<evidence type="ECO:0000313" key="8">
    <source>
        <dbReference type="EMBL" id="KAF4974682.1"/>
    </source>
</evidence>
<reference evidence="8" key="2">
    <citation type="submission" date="2020-05" db="EMBL/GenBank/DDBJ databases">
        <authorList>
            <person name="Kim H.-S."/>
            <person name="Proctor R.H."/>
            <person name="Brown D.W."/>
        </authorList>
    </citation>
    <scope>NUCLEOTIDE SEQUENCE</scope>
    <source>
        <strain evidence="8">NRRL 22465</strain>
    </source>
</reference>
<evidence type="ECO:0000256" key="4">
    <source>
        <dbReference type="ARBA" id="ARBA00023004"/>
    </source>
</evidence>
<dbReference type="OrthoDB" id="1470350at2759"/>